<feature type="region of interest" description="Disordered" evidence="1">
    <location>
        <begin position="282"/>
        <end position="314"/>
    </location>
</feature>
<reference evidence="2 3" key="1">
    <citation type="submission" date="2020-03" db="EMBL/GenBank/DDBJ databases">
        <title>Draft Genome Sequence of Cudoniella acicularis.</title>
        <authorList>
            <person name="Buettner E."/>
            <person name="Kellner H."/>
        </authorList>
    </citation>
    <scope>NUCLEOTIDE SEQUENCE [LARGE SCALE GENOMIC DNA]</scope>
    <source>
        <strain evidence="2 3">DSM 108380</strain>
    </source>
</reference>
<dbReference type="OrthoDB" id="5326346at2759"/>
<dbReference type="Proteomes" id="UP000566819">
    <property type="component" value="Unassembled WGS sequence"/>
</dbReference>
<feature type="compositionally biased region" description="Basic and acidic residues" evidence="1">
    <location>
        <begin position="282"/>
        <end position="301"/>
    </location>
</feature>
<evidence type="ECO:0000313" key="3">
    <source>
        <dbReference type="Proteomes" id="UP000566819"/>
    </source>
</evidence>
<feature type="compositionally biased region" description="Polar residues" evidence="1">
    <location>
        <begin position="302"/>
        <end position="314"/>
    </location>
</feature>
<dbReference type="EMBL" id="JAAMPI010000698">
    <property type="protein sequence ID" value="KAF4629274.1"/>
    <property type="molecule type" value="Genomic_DNA"/>
</dbReference>
<proteinExistence type="predicted"/>
<keyword evidence="3" id="KW-1185">Reference proteome</keyword>
<evidence type="ECO:0000313" key="2">
    <source>
        <dbReference type="EMBL" id="KAF4629274.1"/>
    </source>
</evidence>
<evidence type="ECO:0008006" key="4">
    <source>
        <dbReference type="Google" id="ProtNLM"/>
    </source>
</evidence>
<gene>
    <name evidence="2" type="ORF">G7Y89_g8873</name>
</gene>
<name>A0A8H4RIL4_9HELO</name>
<comment type="caution">
    <text evidence="2">The sequence shown here is derived from an EMBL/GenBank/DDBJ whole genome shotgun (WGS) entry which is preliminary data.</text>
</comment>
<protein>
    <recommendedName>
        <fullName evidence="4">BTB domain-containing protein</fullName>
    </recommendedName>
</protein>
<accession>A0A8H4RIL4</accession>
<evidence type="ECO:0000256" key="1">
    <source>
        <dbReference type="SAM" id="MobiDB-lite"/>
    </source>
</evidence>
<sequence length="563" mass="63003">MLIGEVLSFQVQGEHQMSPGNGLVSGFSLLHEMAAQILTFDPDGGLHLMLLYPIEIQEKIYHDGFEDFESDETAFKRDPTVLASGSVRMLVSSKHLMLASPVFKVMLGNQNLKSILMNIVHGHTRKVPRRVSLRALSRLSILVDKYQMLGVVELFSDTWIQFLKKDLPPSNEFIPLEIKPEDSPLFVVQAKTIVHLLSVPIIKQCKTLEISQNTQTSGACFLEQTQQFPPYRACLQEASEIIQIQQLPQTKIWQHGKKIRDLPTQGDLVLILTHLAKNLVKGEKQKADEKEDATPKQHDTTEGTAISQSEQAADQNFCEEDRTAMIIPTDNPQQASSGPIYMVVSYRHLMLASPVFNAMLQHQNFKEGKALSEGKAEVLLPDDGPDAFEILLNIIHGRSRAVPMFSDTRIGALNETLPKTSDNKEVMPWLGIAWVFKKPAEFKYLTKILEHEQDDKMEDIQEVIPIPDIIIGSRLKSAAMNKVSPPPTEPYEGYTFDAVASSIRNLEYMALCDNISQVTINGVNPRAGHGLRDSVEEEMKALEDRLCGLELEDFLGKAKIANT</sequence>
<dbReference type="AlphaFoldDB" id="A0A8H4RIL4"/>
<organism evidence="2 3">
    <name type="scientific">Cudoniella acicularis</name>
    <dbReference type="NCBI Taxonomy" id="354080"/>
    <lineage>
        <taxon>Eukaryota</taxon>
        <taxon>Fungi</taxon>
        <taxon>Dikarya</taxon>
        <taxon>Ascomycota</taxon>
        <taxon>Pezizomycotina</taxon>
        <taxon>Leotiomycetes</taxon>
        <taxon>Helotiales</taxon>
        <taxon>Tricladiaceae</taxon>
        <taxon>Cudoniella</taxon>
    </lineage>
</organism>